<evidence type="ECO:0000313" key="3">
    <source>
        <dbReference type="Proteomes" id="UP000185728"/>
    </source>
</evidence>
<evidence type="ECO:0000256" key="1">
    <source>
        <dbReference type="SAM" id="MobiDB-lite"/>
    </source>
</evidence>
<evidence type="ECO:0008006" key="4">
    <source>
        <dbReference type="Google" id="ProtNLM"/>
    </source>
</evidence>
<dbReference type="EMBL" id="FTOB01000017">
    <property type="protein sequence ID" value="SIT16055.1"/>
    <property type="molecule type" value="Genomic_DNA"/>
</dbReference>
<protein>
    <recommendedName>
        <fullName evidence="4">Lipase (Class 3)</fullName>
    </recommendedName>
</protein>
<keyword evidence="3" id="KW-1185">Reference proteome</keyword>
<proteinExistence type="predicted"/>
<dbReference type="RefSeq" id="WP_076457281.1">
    <property type="nucleotide sequence ID" value="NZ_FTOB01000017.1"/>
</dbReference>
<comment type="caution">
    <text evidence="2">The sequence shown here is derived from an EMBL/GenBank/DDBJ whole genome shotgun (WGS) entry which is preliminary data.</text>
</comment>
<evidence type="ECO:0000313" key="2">
    <source>
        <dbReference type="EMBL" id="SIT16055.1"/>
    </source>
</evidence>
<accession>A0ABY1L6E9</accession>
<feature type="region of interest" description="Disordered" evidence="1">
    <location>
        <begin position="429"/>
        <end position="471"/>
    </location>
</feature>
<sequence length="471" mass="52656">MNNVTSNAKTSDENLIFNESKKEISAHISGTGVSALESLKALPALKGSLILDGVGTKEHAEKTGEWPILDFILKKVEPLKTSVAGYHDYDQRAQTAPLLSIFDKYLKGPFPEITQTGNILLSGHSRGVAGGMVGVLAGLYQIGKSPEHTEIFKHIANQINKMNLVLFDGVAGPMGNYLYGVMDLPEFKDKKDKLGHLFRELNKMFAAAKREKGVEEKETLKVTIMLARTDSRPDFEIDPNIQAYMQDPGNSFELYRAGFQHSAMVDPIPYEKQPEGFKKLYPDERYTPTQLANSIIAEKRGLNPKISAKEIAIEVNKQEMNVINLAKQIYANNEKPKVSREDKLALDYLLWITSRDGYALSSKILTHTNFKAIIANSKDNPNKLPIWDSGRVLDEDWDQNPLRVFIPSNVIDIVTGKVVELGISSQKGSISHPLRRRNSWQIPTIEPTEGSHKAKLQKPQKQQKQQKPGRS</sequence>
<organism evidence="2 3">
    <name type="scientific">Zobellia uliginosa</name>
    <dbReference type="NCBI Taxonomy" id="143224"/>
    <lineage>
        <taxon>Bacteria</taxon>
        <taxon>Pseudomonadati</taxon>
        <taxon>Bacteroidota</taxon>
        <taxon>Flavobacteriia</taxon>
        <taxon>Flavobacteriales</taxon>
        <taxon>Flavobacteriaceae</taxon>
        <taxon>Zobellia</taxon>
    </lineage>
</organism>
<feature type="compositionally biased region" description="Low complexity" evidence="1">
    <location>
        <begin position="459"/>
        <end position="471"/>
    </location>
</feature>
<reference evidence="2 3" key="1">
    <citation type="submission" date="2017-01" db="EMBL/GenBank/DDBJ databases">
        <authorList>
            <person name="Varghese N."/>
            <person name="Submissions S."/>
        </authorList>
    </citation>
    <scope>NUCLEOTIDE SEQUENCE [LARGE SCALE GENOMIC DNA]</scope>
    <source>
        <strain evidence="2 3">DSM 2061</strain>
    </source>
</reference>
<gene>
    <name evidence="2" type="ORF">SAMN05421766_1177</name>
</gene>
<name>A0ABY1L6E9_9FLAO</name>
<dbReference type="Proteomes" id="UP000185728">
    <property type="component" value="Unassembled WGS sequence"/>
</dbReference>